<dbReference type="Pfam" id="PF06325">
    <property type="entry name" value="PrmA"/>
    <property type="match status" value="1"/>
</dbReference>
<name>A0AAV0JGT8_9ROSI</name>
<dbReference type="EMBL" id="CAMGYJ010000005">
    <property type="protein sequence ID" value="CAI0409137.1"/>
    <property type="molecule type" value="Genomic_DNA"/>
</dbReference>
<comment type="similarity">
    <text evidence="3">Belongs to the methyltransferase superfamily. ETFBKMT family.</text>
</comment>
<dbReference type="AlphaFoldDB" id="A0AAV0JGT8"/>
<dbReference type="PANTHER" id="PTHR43648:SF1">
    <property type="entry name" value="ELECTRON TRANSFER FLAVOPROTEIN BETA SUBUNIT LYSINE METHYLTRANSFERASE"/>
    <property type="match status" value="1"/>
</dbReference>
<comment type="caution">
    <text evidence="6">The sequence shown here is derived from an EMBL/GenBank/DDBJ whole genome shotgun (WGS) entry which is preliminary data.</text>
</comment>
<protein>
    <recommendedName>
        <fullName evidence="5">ETFB lysine methyltransferase</fullName>
    </recommendedName>
    <alternativeName>
        <fullName evidence="4">Protein N-lysine methyltransferase METTL20</fullName>
    </alternativeName>
</protein>
<dbReference type="GO" id="GO:0005739">
    <property type="term" value="C:mitochondrion"/>
    <property type="evidence" value="ECO:0007669"/>
    <property type="project" value="TreeGrafter"/>
</dbReference>
<evidence type="ECO:0000313" key="6">
    <source>
        <dbReference type="EMBL" id="CAI0409137.1"/>
    </source>
</evidence>
<dbReference type="InterPro" id="IPR029063">
    <property type="entry name" value="SAM-dependent_MTases_sf"/>
</dbReference>
<dbReference type="InterPro" id="IPR050078">
    <property type="entry name" value="Ribosomal_L11_MeTrfase_PrmA"/>
</dbReference>
<gene>
    <name evidence="6" type="ORF">LITE_LOCUS14263</name>
</gene>
<sequence length="172" mass="19279">MFKSHFIKHLSFNLNRALIRRPYPLSPLSPSPITPSLDGHPRLQHFLFFFAYDILICFDSKPDRFNRLELPELCFRKDSMPAACLPVSISLKSLITGGECFLDYGTGSGILAIAALKFGAARSFGIDVDEQAIKSARRNAVLNNIEPEKLKHVMLLYPLLELADDIVSFAKP</sequence>
<reference evidence="6" key="1">
    <citation type="submission" date="2022-08" db="EMBL/GenBank/DDBJ databases">
        <authorList>
            <person name="Gutierrez-Valencia J."/>
        </authorList>
    </citation>
    <scope>NUCLEOTIDE SEQUENCE</scope>
</reference>
<dbReference type="PANTHER" id="PTHR43648">
    <property type="entry name" value="ELECTRON TRANSFER FLAVOPROTEIN BETA SUBUNIT LYSINE METHYLTRANSFERASE"/>
    <property type="match status" value="1"/>
</dbReference>
<dbReference type="Gene3D" id="3.40.50.150">
    <property type="entry name" value="Vaccinia Virus protein VP39"/>
    <property type="match status" value="1"/>
</dbReference>
<dbReference type="SUPFAM" id="SSF53335">
    <property type="entry name" value="S-adenosyl-L-methionine-dependent methyltransferases"/>
    <property type="match status" value="1"/>
</dbReference>
<evidence type="ECO:0000256" key="2">
    <source>
        <dbReference type="ARBA" id="ARBA00022679"/>
    </source>
</evidence>
<dbReference type="Proteomes" id="UP001154282">
    <property type="component" value="Unassembled WGS sequence"/>
</dbReference>
<dbReference type="GO" id="GO:0016279">
    <property type="term" value="F:protein-lysine N-methyltransferase activity"/>
    <property type="evidence" value="ECO:0007669"/>
    <property type="project" value="TreeGrafter"/>
</dbReference>
<keyword evidence="7" id="KW-1185">Reference proteome</keyword>
<evidence type="ECO:0000256" key="4">
    <source>
        <dbReference type="ARBA" id="ARBA00041867"/>
    </source>
</evidence>
<evidence type="ECO:0000256" key="5">
    <source>
        <dbReference type="ARBA" id="ARBA00042266"/>
    </source>
</evidence>
<keyword evidence="1" id="KW-0489">Methyltransferase</keyword>
<organism evidence="6 7">
    <name type="scientific">Linum tenue</name>
    <dbReference type="NCBI Taxonomy" id="586396"/>
    <lineage>
        <taxon>Eukaryota</taxon>
        <taxon>Viridiplantae</taxon>
        <taxon>Streptophyta</taxon>
        <taxon>Embryophyta</taxon>
        <taxon>Tracheophyta</taxon>
        <taxon>Spermatophyta</taxon>
        <taxon>Magnoliopsida</taxon>
        <taxon>eudicotyledons</taxon>
        <taxon>Gunneridae</taxon>
        <taxon>Pentapetalae</taxon>
        <taxon>rosids</taxon>
        <taxon>fabids</taxon>
        <taxon>Malpighiales</taxon>
        <taxon>Linaceae</taxon>
        <taxon>Linum</taxon>
    </lineage>
</organism>
<evidence type="ECO:0000313" key="7">
    <source>
        <dbReference type="Proteomes" id="UP001154282"/>
    </source>
</evidence>
<evidence type="ECO:0000256" key="3">
    <source>
        <dbReference type="ARBA" id="ARBA00037932"/>
    </source>
</evidence>
<dbReference type="GO" id="GO:0032259">
    <property type="term" value="P:methylation"/>
    <property type="evidence" value="ECO:0007669"/>
    <property type="project" value="UniProtKB-KW"/>
</dbReference>
<dbReference type="CDD" id="cd02440">
    <property type="entry name" value="AdoMet_MTases"/>
    <property type="match status" value="1"/>
</dbReference>
<keyword evidence="2" id="KW-0808">Transferase</keyword>
<accession>A0AAV0JGT8</accession>
<proteinExistence type="inferred from homology"/>
<evidence type="ECO:0000256" key="1">
    <source>
        <dbReference type="ARBA" id="ARBA00022603"/>
    </source>
</evidence>